<sequence>MALSRASTADEVVAHLRTLASEENRAGMARFGIATDRALGIPNAVLNPIARQVKRDHVRAAALWATVIREARLLAILTDEPSQVKRTQIDAMAAEFDSWEIVDHTAHLVCEARLAHEIIPAYAADEREFVRRTAFSTIATAAMHLKKEPDDTFVAWLGLVEAHAGDSRNFVKKAANWALRQVGKRSLTLHAPALAVAEKLAASSAKTAQWIGKDAVRELTDPKTLERLKAKTR</sequence>
<name>A0ABR6KWV2_9HYPH</name>
<evidence type="ECO:0000313" key="2">
    <source>
        <dbReference type="Proteomes" id="UP000539538"/>
    </source>
</evidence>
<dbReference type="Pfam" id="PF08713">
    <property type="entry name" value="DNA_alkylation"/>
    <property type="match status" value="1"/>
</dbReference>
<comment type="caution">
    <text evidence="1">The sequence shown here is derived from an EMBL/GenBank/DDBJ whole genome shotgun (WGS) entry which is preliminary data.</text>
</comment>
<proteinExistence type="predicted"/>
<dbReference type="InterPro" id="IPR016024">
    <property type="entry name" value="ARM-type_fold"/>
</dbReference>
<dbReference type="CDD" id="cd06561">
    <property type="entry name" value="AlkD_like"/>
    <property type="match status" value="1"/>
</dbReference>
<dbReference type="EMBL" id="JACHOT010000001">
    <property type="protein sequence ID" value="MBB4649009.1"/>
    <property type="molecule type" value="Genomic_DNA"/>
</dbReference>
<evidence type="ECO:0000313" key="1">
    <source>
        <dbReference type="EMBL" id="MBB4649009.1"/>
    </source>
</evidence>
<dbReference type="Gene3D" id="1.25.10.90">
    <property type="match status" value="1"/>
</dbReference>
<dbReference type="PANTHER" id="PTHR41291">
    <property type="entry name" value="DNA ALKYLATION REPAIR PROTEIN"/>
    <property type="match status" value="1"/>
</dbReference>
<gene>
    <name evidence="1" type="ORF">GGQ99_000731</name>
</gene>
<accession>A0ABR6KWV2</accession>
<protein>
    <submittedName>
        <fullName evidence="1">3-methyladenine DNA glycosylase AlkD</fullName>
    </submittedName>
</protein>
<dbReference type="RefSeq" id="WP_183260735.1">
    <property type="nucleotide sequence ID" value="NZ_BAAAVZ010000008.1"/>
</dbReference>
<keyword evidence="2" id="KW-1185">Reference proteome</keyword>
<reference evidence="1 2" key="1">
    <citation type="submission" date="2020-08" db="EMBL/GenBank/DDBJ databases">
        <title>Genomic Encyclopedia of Type Strains, Phase IV (KMG-IV): sequencing the most valuable type-strain genomes for metagenomic binning, comparative biology and taxonomic classification.</title>
        <authorList>
            <person name="Goeker M."/>
        </authorList>
    </citation>
    <scope>NUCLEOTIDE SEQUENCE [LARGE SCALE GENOMIC DNA]</scope>
    <source>
        <strain evidence="1 2">DSM 7050</strain>
    </source>
</reference>
<dbReference type="Proteomes" id="UP000539538">
    <property type="component" value="Unassembled WGS sequence"/>
</dbReference>
<dbReference type="InterPro" id="IPR014825">
    <property type="entry name" value="DNA_alkylation"/>
</dbReference>
<dbReference type="PANTHER" id="PTHR41291:SF1">
    <property type="entry name" value="DNA ALKYLATION REPAIR PROTEIN"/>
    <property type="match status" value="1"/>
</dbReference>
<organism evidence="1 2">
    <name type="scientific">Aminobacter niigataensis</name>
    <dbReference type="NCBI Taxonomy" id="83265"/>
    <lineage>
        <taxon>Bacteria</taxon>
        <taxon>Pseudomonadati</taxon>
        <taxon>Pseudomonadota</taxon>
        <taxon>Alphaproteobacteria</taxon>
        <taxon>Hyphomicrobiales</taxon>
        <taxon>Phyllobacteriaceae</taxon>
        <taxon>Aminobacter</taxon>
    </lineage>
</organism>
<dbReference type="SUPFAM" id="SSF48371">
    <property type="entry name" value="ARM repeat"/>
    <property type="match status" value="1"/>
</dbReference>